<organism evidence="3">
    <name type="scientific">Vitis vinifera</name>
    <name type="common">Grape</name>
    <dbReference type="NCBI Taxonomy" id="29760"/>
    <lineage>
        <taxon>Eukaryota</taxon>
        <taxon>Viridiplantae</taxon>
        <taxon>Streptophyta</taxon>
        <taxon>Embryophyta</taxon>
        <taxon>Tracheophyta</taxon>
        <taxon>Spermatophyta</taxon>
        <taxon>Magnoliopsida</taxon>
        <taxon>eudicotyledons</taxon>
        <taxon>Gunneridae</taxon>
        <taxon>Pentapetalae</taxon>
        <taxon>rosids</taxon>
        <taxon>Vitales</taxon>
        <taxon>Vitaceae</taxon>
        <taxon>Viteae</taxon>
        <taxon>Vitis</taxon>
    </lineage>
</organism>
<dbReference type="GO" id="GO:0006351">
    <property type="term" value="P:DNA-templated transcription"/>
    <property type="evidence" value="ECO:0007669"/>
    <property type="project" value="InterPro"/>
</dbReference>
<evidence type="ECO:0000256" key="1">
    <source>
        <dbReference type="SAM" id="MobiDB-lite"/>
    </source>
</evidence>
<feature type="compositionally biased region" description="Polar residues" evidence="1">
    <location>
        <begin position="162"/>
        <end position="190"/>
    </location>
</feature>
<evidence type="ECO:0000313" key="3">
    <source>
        <dbReference type="EMBL" id="CAN68323.1"/>
    </source>
</evidence>
<reference evidence="3" key="1">
    <citation type="journal article" date="2007" name="PLoS ONE">
        <title>The first genome sequence of an elite grapevine cultivar (Pinot noir Vitis vinifera L.): coping with a highly heterozygous genome.</title>
        <authorList>
            <person name="Velasco R."/>
            <person name="Zharkikh A."/>
            <person name="Troggio M."/>
            <person name="Cartwright D.A."/>
            <person name="Cestaro A."/>
            <person name="Pruss D."/>
            <person name="Pindo M."/>
            <person name="FitzGerald L.M."/>
            <person name="Vezzulli S."/>
            <person name="Reid J."/>
            <person name="Malacarne G."/>
            <person name="Iliev D."/>
            <person name="Coppola G."/>
            <person name="Wardell B."/>
            <person name="Micheletti D."/>
            <person name="Macalma T."/>
            <person name="Facci M."/>
            <person name="Mitchell J.T."/>
            <person name="Perazzolli M."/>
            <person name="Eldredge G."/>
            <person name="Gatto P."/>
            <person name="Oyzerski R."/>
            <person name="Moretto M."/>
            <person name="Gutin N."/>
            <person name="Stefanini M."/>
            <person name="Chen Y."/>
            <person name="Segala C."/>
            <person name="Davenport C."/>
            <person name="Dematte L."/>
            <person name="Mraz A."/>
            <person name="Battilana J."/>
            <person name="Stormo K."/>
            <person name="Costa F."/>
            <person name="Tao Q."/>
            <person name="Si-Ammour A."/>
            <person name="Harkins T."/>
            <person name="Lackey A."/>
            <person name="Perbost C."/>
            <person name="Taillon B."/>
            <person name="Stella A."/>
            <person name="Solovyev V."/>
            <person name="Fawcett J.A."/>
            <person name="Sterck L."/>
            <person name="Vandepoele K."/>
            <person name="Grando S.M."/>
            <person name="Toppo S."/>
            <person name="Moser C."/>
            <person name="Lanchbury J."/>
            <person name="Bogden R."/>
            <person name="Skolnick M."/>
            <person name="Sgaramella V."/>
            <person name="Bhatnagar S.K."/>
            <person name="Fontana P."/>
            <person name="Gutin A."/>
            <person name="Van de Peer Y."/>
            <person name="Salamini F."/>
            <person name="Viola R."/>
        </authorList>
    </citation>
    <scope>NUCLEOTIDE SEQUENCE</scope>
</reference>
<dbReference type="AlphaFoldDB" id="A5BUK0"/>
<dbReference type="PANTHER" id="PTHR12069:SF0">
    <property type="entry name" value="DNA-DIRECTED RNA POLYMERASE III SUBUNIT RPC5"/>
    <property type="match status" value="1"/>
</dbReference>
<keyword evidence="2" id="KW-0812">Transmembrane</keyword>
<proteinExistence type="predicted"/>
<dbReference type="Pfam" id="PF04801">
    <property type="entry name" value="RPC5"/>
    <property type="match status" value="1"/>
</dbReference>
<dbReference type="InterPro" id="IPR006886">
    <property type="entry name" value="RNA_pol_III_Rpc5"/>
</dbReference>
<dbReference type="PANTHER" id="PTHR12069">
    <property type="entry name" value="DNA-DIRECTED RNA POLYMERASES III 80 KDA POLYPEPTIDE RNA POLYMERASE III SUBUNIT 5"/>
    <property type="match status" value="1"/>
</dbReference>
<evidence type="ECO:0000256" key="2">
    <source>
        <dbReference type="SAM" id="Phobius"/>
    </source>
</evidence>
<protein>
    <submittedName>
        <fullName evidence="3">Uncharacterized protein</fullName>
    </submittedName>
</protein>
<gene>
    <name evidence="3" type="ORF">VITISV_032195</name>
</gene>
<keyword evidence="2" id="KW-0472">Membrane</keyword>
<keyword evidence="2" id="KW-1133">Transmembrane helix</keyword>
<accession>A5BUK0</accession>
<feature type="region of interest" description="Disordered" evidence="1">
    <location>
        <begin position="154"/>
        <end position="199"/>
    </location>
</feature>
<feature type="transmembrane region" description="Helical" evidence="2">
    <location>
        <begin position="219"/>
        <end position="239"/>
    </location>
</feature>
<dbReference type="GO" id="GO:0005634">
    <property type="term" value="C:nucleus"/>
    <property type="evidence" value="ECO:0007669"/>
    <property type="project" value="InterPro"/>
</dbReference>
<name>A5BUK0_VITVI</name>
<dbReference type="ExpressionAtlas" id="A5BUK0">
    <property type="expression patterns" value="baseline and differential"/>
</dbReference>
<sequence length="338" mass="37548">MVQGAESYHPPKLTTCCWVLLFLGYTEVGGPPVHRFSALKHFAPDNSVEDVLGVLTKHAHLVPRTVGSKEFIVISWRSSKGPLINYSQVDVPGSLNKALKGFLSILAVERPSFRDWKFKEPTDVSFMKLHPDIVREQRRVWESLEKQITDIIHGGGRRGPVTKNSGKPSIANKTGTSTKSDGATRATNGTPVRRTAMSAETREALPKALEEVFRLHKGFLVYIVATMVVVVLIEVLVFVNTGNACQVIIPRRVCERMEKIWRRIFLLQGCSLERSLTYWNAVCMDTKQGGMGIRSLSILNKALLGFGGSMKREGKGMGVGLWKTIKKDGKCFKLEPAL</sequence>
<dbReference type="EMBL" id="AM471698">
    <property type="protein sequence ID" value="CAN68323.1"/>
    <property type="molecule type" value="Genomic_DNA"/>
</dbReference>